<feature type="domain" description="SCP" evidence="2">
    <location>
        <begin position="188"/>
        <end position="342"/>
    </location>
</feature>
<dbReference type="PANTHER" id="PTHR10334">
    <property type="entry name" value="CYSTEINE-RICH SECRETORY PROTEIN-RELATED"/>
    <property type="match status" value="1"/>
</dbReference>
<sequence length="356" mass="39334">MGRSSSRKLALLAILLTASPLLANAGDRQYGIEMFAKAGRGACWVEKVHKLPPINDGGVNFGTCDANMRFETDEWQQQFDLQAGGLKGTGIDINDVRDQLENNAMTNLKNNMKDKFDQLPSVYRSACESFVDNENQKPAKDYSSILQDSSHGDYPFRGLAHCMIGTIEQNNGAPDVAALKSHWLNPKSFLQAIIDRENENRARHGVPALKLDSELNERAQKYANELAQKCKPAHMSDVYGKDYPDLQYNGGRTGENIGGSGSITATDTEIGVDTANDWYSEIENYPWPQYTGNNKKGTIGHFTASVWKSTNLAGYGIARNEACPEYKVYVVSRYSPGGNIRSPGMAYYKDNVLPPL</sequence>
<gene>
    <name evidence="3" type="ORF">ODALV1_LOCUS401</name>
</gene>
<dbReference type="Pfam" id="PF00188">
    <property type="entry name" value="CAP"/>
    <property type="match status" value="1"/>
</dbReference>
<reference evidence="3 4" key="1">
    <citation type="submission" date="2024-08" db="EMBL/GenBank/DDBJ databases">
        <authorList>
            <person name="Cucini C."/>
            <person name="Frati F."/>
        </authorList>
    </citation>
    <scope>NUCLEOTIDE SEQUENCE [LARGE SCALE GENOMIC DNA]</scope>
</reference>
<organism evidence="3 4">
    <name type="scientific">Orchesella dallaii</name>
    <dbReference type="NCBI Taxonomy" id="48710"/>
    <lineage>
        <taxon>Eukaryota</taxon>
        <taxon>Metazoa</taxon>
        <taxon>Ecdysozoa</taxon>
        <taxon>Arthropoda</taxon>
        <taxon>Hexapoda</taxon>
        <taxon>Collembola</taxon>
        <taxon>Entomobryomorpha</taxon>
        <taxon>Entomobryoidea</taxon>
        <taxon>Orchesellidae</taxon>
        <taxon>Orchesellinae</taxon>
        <taxon>Orchesella</taxon>
    </lineage>
</organism>
<evidence type="ECO:0000313" key="3">
    <source>
        <dbReference type="EMBL" id="CAL8068653.1"/>
    </source>
</evidence>
<keyword evidence="1" id="KW-0732">Signal</keyword>
<dbReference type="InterPro" id="IPR034113">
    <property type="entry name" value="SCP_GAPR1-like"/>
</dbReference>
<protein>
    <recommendedName>
        <fullName evidence="2">SCP domain-containing protein</fullName>
    </recommendedName>
</protein>
<dbReference type="CDD" id="cd05382">
    <property type="entry name" value="CAP_GAPR1-like"/>
    <property type="match status" value="1"/>
</dbReference>
<dbReference type="SMART" id="SM00198">
    <property type="entry name" value="SCP"/>
    <property type="match status" value="1"/>
</dbReference>
<dbReference type="Gene3D" id="3.40.33.10">
    <property type="entry name" value="CAP"/>
    <property type="match status" value="1"/>
</dbReference>
<dbReference type="InterPro" id="IPR014044">
    <property type="entry name" value="CAP_dom"/>
</dbReference>
<dbReference type="InterPro" id="IPR035940">
    <property type="entry name" value="CAP_sf"/>
</dbReference>
<proteinExistence type="predicted"/>
<accession>A0ABP1PPE2</accession>
<dbReference type="Proteomes" id="UP001642540">
    <property type="component" value="Unassembled WGS sequence"/>
</dbReference>
<name>A0ABP1PPE2_9HEXA</name>
<keyword evidence="4" id="KW-1185">Reference proteome</keyword>
<comment type="caution">
    <text evidence="3">The sequence shown here is derived from an EMBL/GenBank/DDBJ whole genome shotgun (WGS) entry which is preliminary data.</text>
</comment>
<evidence type="ECO:0000259" key="2">
    <source>
        <dbReference type="SMART" id="SM00198"/>
    </source>
</evidence>
<dbReference type="InterPro" id="IPR001283">
    <property type="entry name" value="CRISP-related"/>
</dbReference>
<dbReference type="EMBL" id="CAXLJM020000002">
    <property type="protein sequence ID" value="CAL8068653.1"/>
    <property type="molecule type" value="Genomic_DNA"/>
</dbReference>
<dbReference type="SUPFAM" id="SSF55797">
    <property type="entry name" value="PR-1-like"/>
    <property type="match status" value="1"/>
</dbReference>
<evidence type="ECO:0000256" key="1">
    <source>
        <dbReference type="SAM" id="SignalP"/>
    </source>
</evidence>
<feature type="chain" id="PRO_5046889635" description="SCP domain-containing protein" evidence="1">
    <location>
        <begin position="26"/>
        <end position="356"/>
    </location>
</feature>
<dbReference type="PRINTS" id="PR00837">
    <property type="entry name" value="V5TPXLIKE"/>
</dbReference>
<evidence type="ECO:0000313" key="4">
    <source>
        <dbReference type="Proteomes" id="UP001642540"/>
    </source>
</evidence>
<feature type="signal peptide" evidence="1">
    <location>
        <begin position="1"/>
        <end position="25"/>
    </location>
</feature>